<reference evidence="2" key="1">
    <citation type="submission" date="2022-12" db="EMBL/GenBank/DDBJ databases">
        <title>Reclassification of two methanogenic archaea species isolated from the Kolyma lowland permafrost.</title>
        <authorList>
            <person name="Trubitsyn V.E."/>
            <person name="Rivkina E.M."/>
            <person name="Shcherbakova V.A."/>
        </authorList>
    </citation>
    <scope>NUCLEOTIDE SEQUENCE</scope>
    <source>
        <strain evidence="1">M2</strain>
        <strain evidence="2">MK4</strain>
    </source>
</reference>
<gene>
    <name evidence="2" type="ORF">O3H35_12245</name>
    <name evidence="1" type="ORF">O3H54_16245</name>
</gene>
<dbReference type="EMBL" id="JAPVER010000020">
    <property type="protein sequence ID" value="MCZ3367444.1"/>
    <property type="molecule type" value="Genomic_DNA"/>
</dbReference>
<evidence type="ECO:0000313" key="3">
    <source>
        <dbReference type="Proteomes" id="UP001068021"/>
    </source>
</evidence>
<proteinExistence type="predicted"/>
<name>A0A9E5DQE6_9EURY</name>
<dbReference type="RefSeq" id="WP_048082667.1">
    <property type="nucleotide sequence ID" value="NZ_JAPVER010000020.1"/>
</dbReference>
<accession>A0A9E5DQE6</accession>
<evidence type="ECO:0000313" key="1">
    <source>
        <dbReference type="EMBL" id="MCZ3367444.1"/>
    </source>
</evidence>
<dbReference type="Proteomes" id="UP001068021">
    <property type="component" value="Unassembled WGS sequence"/>
</dbReference>
<evidence type="ECO:0000313" key="2">
    <source>
        <dbReference type="EMBL" id="MCZ3373408.1"/>
    </source>
</evidence>
<protein>
    <submittedName>
        <fullName evidence="2">Uncharacterized protein</fullName>
    </submittedName>
</protein>
<sequence>MEDRREEKVKNQFDLICPECGVGNLKGSKNCLVCGKNLENTVAFLEDDSFDLEITKDAIIEYRKTFWGDNRTGKVNKYNLNEIENVEFGPSSRFIFIYNKKRIVLPLKEENLKKLKEIKEVLNL</sequence>
<organism evidence="2">
    <name type="scientific">Methanobacterium veterum</name>
    <dbReference type="NCBI Taxonomy" id="408577"/>
    <lineage>
        <taxon>Archaea</taxon>
        <taxon>Methanobacteriati</taxon>
        <taxon>Methanobacteriota</taxon>
        <taxon>Methanomada group</taxon>
        <taxon>Methanobacteria</taxon>
        <taxon>Methanobacteriales</taxon>
        <taxon>Methanobacteriaceae</taxon>
        <taxon>Methanobacterium</taxon>
    </lineage>
</organism>
<dbReference type="EMBL" id="JAPVES010000030">
    <property type="protein sequence ID" value="MCZ3373408.1"/>
    <property type="molecule type" value="Genomic_DNA"/>
</dbReference>
<comment type="caution">
    <text evidence="2">The sequence shown here is derived from an EMBL/GenBank/DDBJ whole genome shotgun (WGS) entry which is preliminary data.</text>
</comment>
<keyword evidence="3" id="KW-1185">Reference proteome</keyword>
<dbReference type="Proteomes" id="UP001074446">
    <property type="component" value="Unassembled WGS sequence"/>
</dbReference>
<dbReference type="AlphaFoldDB" id="A0A9E5DQE6"/>